<protein>
    <recommendedName>
        <fullName evidence="1">DUF6879 domain-containing protein</fullName>
    </recommendedName>
</protein>
<evidence type="ECO:0000313" key="2">
    <source>
        <dbReference type="EMBL" id="SFB19616.1"/>
    </source>
</evidence>
<dbReference type="InterPro" id="IPR049244">
    <property type="entry name" value="DUF6879"/>
</dbReference>
<dbReference type="Pfam" id="PF21806">
    <property type="entry name" value="DUF6879"/>
    <property type="match status" value="1"/>
</dbReference>
<sequence length="101" mass="12235">MWALIRRWTDYSRFGVWCSKFTSQSGEDIYYRPRDQAADLPQHDYWLFDSKFVKLHFDEQSRWLGGEVTEDPHDILQHNYWRDSALHHAARREEFAAEQSV</sequence>
<evidence type="ECO:0000313" key="3">
    <source>
        <dbReference type="Proteomes" id="UP000243799"/>
    </source>
</evidence>
<dbReference type="EMBL" id="FOKG01000006">
    <property type="protein sequence ID" value="SFB19616.1"/>
    <property type="molecule type" value="Genomic_DNA"/>
</dbReference>
<dbReference type="AlphaFoldDB" id="A0A1I0Z3D0"/>
<accession>A0A1I0Z3D0</accession>
<name>A0A1I0Z3D0_9PSEU</name>
<dbReference type="Proteomes" id="UP000243799">
    <property type="component" value="Unassembled WGS sequence"/>
</dbReference>
<reference evidence="3" key="1">
    <citation type="submission" date="2016-10" db="EMBL/GenBank/DDBJ databases">
        <authorList>
            <person name="Varghese N."/>
            <person name="Submissions S."/>
        </authorList>
    </citation>
    <scope>NUCLEOTIDE SEQUENCE [LARGE SCALE GENOMIC DNA]</scope>
    <source>
        <strain evidence="3">CGMCC 4.3568</strain>
    </source>
</reference>
<gene>
    <name evidence="2" type="ORF">SAMN05216266_10649</name>
</gene>
<proteinExistence type="predicted"/>
<keyword evidence="3" id="KW-1185">Reference proteome</keyword>
<organism evidence="2 3">
    <name type="scientific">Amycolatopsis marina</name>
    <dbReference type="NCBI Taxonomy" id="490629"/>
    <lineage>
        <taxon>Bacteria</taxon>
        <taxon>Bacillati</taxon>
        <taxon>Actinomycetota</taxon>
        <taxon>Actinomycetes</taxon>
        <taxon>Pseudonocardiales</taxon>
        <taxon>Pseudonocardiaceae</taxon>
        <taxon>Amycolatopsis</taxon>
    </lineage>
</organism>
<feature type="domain" description="DUF6879" evidence="1">
    <location>
        <begin position="9"/>
        <end position="96"/>
    </location>
</feature>
<dbReference type="RefSeq" id="WP_245788303.1">
    <property type="nucleotide sequence ID" value="NZ_FOKG01000006.1"/>
</dbReference>
<evidence type="ECO:0000259" key="1">
    <source>
        <dbReference type="Pfam" id="PF21806"/>
    </source>
</evidence>